<gene>
    <name evidence="2" type="ORF">XENOCAPTIV_019214</name>
</gene>
<evidence type="ECO:0000256" key="1">
    <source>
        <dbReference type="SAM" id="MobiDB-lite"/>
    </source>
</evidence>
<comment type="caution">
    <text evidence="2">The sequence shown here is derived from an EMBL/GenBank/DDBJ whole genome shotgun (WGS) entry which is preliminary data.</text>
</comment>
<keyword evidence="3" id="KW-1185">Reference proteome</keyword>
<feature type="region of interest" description="Disordered" evidence="1">
    <location>
        <begin position="61"/>
        <end position="88"/>
    </location>
</feature>
<dbReference type="EMBL" id="JAHRIN010062882">
    <property type="protein sequence ID" value="MEQ2213690.1"/>
    <property type="molecule type" value="Genomic_DNA"/>
</dbReference>
<accession>A0ABV0RZH2</accession>
<name>A0ABV0RZH2_9TELE</name>
<sequence length="132" mass="15338">MLSLLKAHFLFEDDLKSQFFTDSGSVEQNHRQHEDLFCWVCDDSLVPDVLFSERDVFDQNGRLGAEKNPQHRLEDNSREAQHEDTAAPFTENKLQVHAKVFIPQFVPFQPGPSVFFYCGRSQWGIIMDDNDF</sequence>
<evidence type="ECO:0000313" key="3">
    <source>
        <dbReference type="Proteomes" id="UP001434883"/>
    </source>
</evidence>
<organism evidence="2 3">
    <name type="scientific">Xenoophorus captivus</name>
    <dbReference type="NCBI Taxonomy" id="1517983"/>
    <lineage>
        <taxon>Eukaryota</taxon>
        <taxon>Metazoa</taxon>
        <taxon>Chordata</taxon>
        <taxon>Craniata</taxon>
        <taxon>Vertebrata</taxon>
        <taxon>Euteleostomi</taxon>
        <taxon>Actinopterygii</taxon>
        <taxon>Neopterygii</taxon>
        <taxon>Teleostei</taxon>
        <taxon>Neoteleostei</taxon>
        <taxon>Acanthomorphata</taxon>
        <taxon>Ovalentaria</taxon>
        <taxon>Atherinomorphae</taxon>
        <taxon>Cyprinodontiformes</taxon>
        <taxon>Goodeidae</taxon>
        <taxon>Xenoophorus</taxon>
    </lineage>
</organism>
<dbReference type="Proteomes" id="UP001434883">
    <property type="component" value="Unassembled WGS sequence"/>
</dbReference>
<evidence type="ECO:0000313" key="2">
    <source>
        <dbReference type="EMBL" id="MEQ2213690.1"/>
    </source>
</evidence>
<feature type="compositionally biased region" description="Basic and acidic residues" evidence="1">
    <location>
        <begin position="64"/>
        <end position="85"/>
    </location>
</feature>
<protein>
    <submittedName>
        <fullName evidence="2">Uncharacterized protein</fullName>
    </submittedName>
</protein>
<proteinExistence type="predicted"/>
<reference evidence="2 3" key="1">
    <citation type="submission" date="2021-06" db="EMBL/GenBank/DDBJ databases">
        <authorList>
            <person name="Palmer J.M."/>
        </authorList>
    </citation>
    <scope>NUCLEOTIDE SEQUENCE [LARGE SCALE GENOMIC DNA]</scope>
    <source>
        <strain evidence="2 3">XC_2019</strain>
        <tissue evidence="2">Muscle</tissue>
    </source>
</reference>